<evidence type="ECO:0000256" key="1">
    <source>
        <dbReference type="ARBA" id="ARBA00004651"/>
    </source>
</evidence>
<feature type="transmembrane region" description="Helical" evidence="6">
    <location>
        <begin position="317"/>
        <end position="337"/>
    </location>
</feature>
<evidence type="ECO:0000256" key="5">
    <source>
        <dbReference type="ARBA" id="ARBA00023136"/>
    </source>
</evidence>
<reference evidence="8" key="1">
    <citation type="journal article" date="2019" name="Int. J. Syst. Evol. Microbiol.">
        <title>The Global Catalogue of Microorganisms (GCM) 10K type strain sequencing project: providing services to taxonomists for standard genome sequencing and annotation.</title>
        <authorList>
            <consortium name="The Broad Institute Genomics Platform"/>
            <consortium name="The Broad Institute Genome Sequencing Center for Infectious Disease"/>
            <person name="Wu L."/>
            <person name="Ma J."/>
        </authorList>
    </citation>
    <scope>NUCLEOTIDE SEQUENCE [LARGE SCALE GENOMIC DNA]</scope>
    <source>
        <strain evidence="8">KCTC 15012</strain>
    </source>
</reference>
<evidence type="ECO:0000313" key="7">
    <source>
        <dbReference type="EMBL" id="MFD2234410.1"/>
    </source>
</evidence>
<gene>
    <name evidence="7" type="primary">yjeH</name>
    <name evidence="7" type="ORF">ACFSNB_11395</name>
</gene>
<feature type="transmembrane region" description="Helical" evidence="6">
    <location>
        <begin position="222"/>
        <end position="242"/>
    </location>
</feature>
<comment type="subcellular location">
    <subcellularLocation>
        <location evidence="1">Cell membrane</location>
        <topology evidence="1">Multi-pass membrane protein</topology>
    </subcellularLocation>
</comment>
<evidence type="ECO:0000256" key="2">
    <source>
        <dbReference type="ARBA" id="ARBA00022475"/>
    </source>
</evidence>
<evidence type="ECO:0000256" key="3">
    <source>
        <dbReference type="ARBA" id="ARBA00022692"/>
    </source>
</evidence>
<feature type="transmembrane region" description="Helical" evidence="6">
    <location>
        <begin position="272"/>
        <end position="296"/>
    </location>
</feature>
<dbReference type="PIRSF" id="PIRSF006060">
    <property type="entry name" value="AA_transporter"/>
    <property type="match status" value="1"/>
</dbReference>
<keyword evidence="3 6" id="KW-0812">Transmembrane</keyword>
<proteinExistence type="predicted"/>
<dbReference type="NCBIfam" id="NF008245">
    <property type="entry name" value="PRK11021.1"/>
    <property type="match status" value="1"/>
</dbReference>
<evidence type="ECO:0000256" key="4">
    <source>
        <dbReference type="ARBA" id="ARBA00022989"/>
    </source>
</evidence>
<feature type="transmembrane region" description="Helical" evidence="6">
    <location>
        <begin position="122"/>
        <end position="142"/>
    </location>
</feature>
<keyword evidence="2" id="KW-1003">Cell membrane</keyword>
<evidence type="ECO:0000256" key="6">
    <source>
        <dbReference type="SAM" id="Phobius"/>
    </source>
</evidence>
<dbReference type="RefSeq" id="WP_377316599.1">
    <property type="nucleotide sequence ID" value="NZ_JBHUIY010000021.1"/>
</dbReference>
<dbReference type="InterPro" id="IPR050367">
    <property type="entry name" value="APC_superfamily"/>
</dbReference>
<feature type="transmembrane region" description="Helical" evidence="6">
    <location>
        <begin position="149"/>
        <end position="169"/>
    </location>
</feature>
<dbReference type="Pfam" id="PF13520">
    <property type="entry name" value="AA_permease_2"/>
    <property type="match status" value="1"/>
</dbReference>
<dbReference type="Gene3D" id="1.20.1740.10">
    <property type="entry name" value="Amino acid/polyamine transporter I"/>
    <property type="match status" value="1"/>
</dbReference>
<dbReference type="InterPro" id="IPR002293">
    <property type="entry name" value="AA/rel_permease1"/>
</dbReference>
<keyword evidence="5 6" id="KW-0472">Membrane</keyword>
<keyword evidence="8" id="KW-1185">Reference proteome</keyword>
<feature type="transmembrane region" description="Helical" evidence="6">
    <location>
        <begin position="90"/>
        <end position="110"/>
    </location>
</feature>
<feature type="transmembrane region" description="Helical" evidence="6">
    <location>
        <begin position="12"/>
        <end position="36"/>
    </location>
</feature>
<dbReference type="PANTHER" id="PTHR42770">
    <property type="entry name" value="AMINO ACID TRANSPORTER-RELATED"/>
    <property type="match status" value="1"/>
</dbReference>
<protein>
    <submittedName>
        <fullName evidence="7">L-methionine/branched-chain amino acid transporter</fullName>
    </submittedName>
</protein>
<feature type="transmembrane region" description="Helical" evidence="6">
    <location>
        <begin position="42"/>
        <end position="62"/>
    </location>
</feature>
<evidence type="ECO:0000313" key="8">
    <source>
        <dbReference type="Proteomes" id="UP001597296"/>
    </source>
</evidence>
<sequence length="424" mass="45400">MSDAKGGLRLHQGIGFLISALLGSGVFIVPAIVASISGYYSWLPWVAMTVLMLPVLFVFSWLGKAHPHAAGTAHFVRLAFGDRISRSISILYLSVIPVGPPVLIVTGASYLAFCFGLDLSSVPYLCFVMLGLILAINFFHISMVGNIQFALTAITALILGLVIYAGLFVNETGFRVFDEGARFDLIETARSMGVIFWCFVGIEAVAHIAPDFRNPERDFPRTVSISILVTILLYGLLCYSVLNYAAFGSEEKNIASLPTVISQSFGAAGSRVIGFVGFVTCLGAVNLYIVSFARLLTSLSEEGAIPRLFSTRNDGDSPIVAILLVVMVIALTIVLKFSCDIKIEKLLSSANGIFISIYLMASLSSLRLLPKRNRPLGVVASAVCLLVAVCLWSEMIYAAAVLALSLGLTSGRALGRRAPGSGRP</sequence>
<keyword evidence="4 6" id="KW-1133">Transmembrane helix</keyword>
<dbReference type="Proteomes" id="UP001597296">
    <property type="component" value="Unassembled WGS sequence"/>
</dbReference>
<feature type="transmembrane region" description="Helical" evidence="6">
    <location>
        <begin position="189"/>
        <end position="210"/>
    </location>
</feature>
<accession>A0ABW5CAY2</accession>
<name>A0ABW5CAY2_9PROT</name>
<dbReference type="EMBL" id="JBHUIY010000021">
    <property type="protein sequence ID" value="MFD2234410.1"/>
    <property type="molecule type" value="Genomic_DNA"/>
</dbReference>
<comment type="caution">
    <text evidence="7">The sequence shown here is derived from an EMBL/GenBank/DDBJ whole genome shotgun (WGS) entry which is preliminary data.</text>
</comment>
<dbReference type="PANTHER" id="PTHR42770:SF13">
    <property type="entry name" value="L-METHIONINE_BRANCHED-CHAIN AMINO ACID EXPORTER YJEH"/>
    <property type="match status" value="1"/>
</dbReference>
<feature type="transmembrane region" description="Helical" evidence="6">
    <location>
        <begin position="376"/>
        <end position="404"/>
    </location>
</feature>
<organism evidence="7 8">
    <name type="scientific">Phaeospirillum tilakii</name>
    <dbReference type="NCBI Taxonomy" id="741673"/>
    <lineage>
        <taxon>Bacteria</taxon>
        <taxon>Pseudomonadati</taxon>
        <taxon>Pseudomonadota</taxon>
        <taxon>Alphaproteobacteria</taxon>
        <taxon>Rhodospirillales</taxon>
        <taxon>Rhodospirillaceae</taxon>
        <taxon>Phaeospirillum</taxon>
    </lineage>
</organism>
<feature type="transmembrane region" description="Helical" evidence="6">
    <location>
        <begin position="349"/>
        <end position="369"/>
    </location>
</feature>